<dbReference type="PROSITE" id="PS50071">
    <property type="entry name" value="HOMEOBOX_2"/>
    <property type="match status" value="1"/>
</dbReference>
<accession>A0A7M7MY75</accession>
<feature type="domain" description="Homeobox" evidence="8">
    <location>
        <begin position="40"/>
        <end position="100"/>
    </location>
</feature>
<evidence type="ECO:0000256" key="4">
    <source>
        <dbReference type="ARBA" id="ARBA00023242"/>
    </source>
</evidence>
<dbReference type="GO" id="GO:0048666">
    <property type="term" value="P:neuron development"/>
    <property type="evidence" value="ECO:0000318"/>
    <property type="project" value="GO_Central"/>
</dbReference>
<dbReference type="GO" id="GO:0006357">
    <property type="term" value="P:regulation of transcription by RNA polymerase II"/>
    <property type="evidence" value="ECO:0000318"/>
    <property type="project" value="GO_Central"/>
</dbReference>
<keyword evidence="3 5" id="KW-0371">Homeobox</keyword>
<evidence type="ECO:0000256" key="7">
    <source>
        <dbReference type="SAM" id="MobiDB-lite"/>
    </source>
</evidence>
<evidence type="ECO:0000256" key="6">
    <source>
        <dbReference type="RuleBase" id="RU000682"/>
    </source>
</evidence>
<dbReference type="GeneID" id="762765"/>
<comment type="subcellular location">
    <subcellularLocation>
        <location evidence="1 5 6">Nucleus</location>
    </subcellularLocation>
</comment>
<reference evidence="10" key="1">
    <citation type="submission" date="2015-02" db="EMBL/GenBank/DDBJ databases">
        <title>Genome sequencing for Strongylocentrotus purpuratus.</title>
        <authorList>
            <person name="Murali S."/>
            <person name="Liu Y."/>
            <person name="Vee V."/>
            <person name="English A."/>
            <person name="Wang M."/>
            <person name="Skinner E."/>
            <person name="Han Y."/>
            <person name="Muzny D.M."/>
            <person name="Worley K.C."/>
            <person name="Gibbs R.A."/>
        </authorList>
    </citation>
    <scope>NUCLEOTIDE SEQUENCE</scope>
</reference>
<reference evidence="9" key="2">
    <citation type="submission" date="2021-01" db="UniProtKB">
        <authorList>
            <consortium name="EnsemblMetazoa"/>
        </authorList>
    </citation>
    <scope>IDENTIFICATION</scope>
</reference>
<dbReference type="InterPro" id="IPR050649">
    <property type="entry name" value="Paired_Homeobox_TFs"/>
</dbReference>
<feature type="region of interest" description="Disordered" evidence="7">
    <location>
        <begin position="348"/>
        <end position="413"/>
    </location>
</feature>
<sequence>MAELHVPYRHDDTMGSPITMEIQRSGGLKRSRDELMGSGGKERRTRTIFNLAQINALERIFLDVEYPDGYLKAKLANRLEVDENTVQIWFQNRRAKKKRLQRGLPVPDMQEPFHPHQSVSHPGYLLPDSDRQNYLLNIADQGQVHFPSVPRENQCYPTNSMIVGNPDLETQWAGKAHLNSREHYAVDPTRIPSPQTHNSQIAFTKEKGSAGDLTRASSSITTALSPARSIDSPTVSEGGGVIDQIRKWPVKEPATSQSPFGKVDFPKLPRVCIRHDTGQNLMRNVSNFVFGAPSPVSTGGQRDIVKMRMNVLKKDPPKSPPPNQTCAAIPRSQRNELELALMKHGLVEETTSENEPPISNSCHRAGYISDDLSSSSEESSDSEGLAPPRRKRKVLRNRQKPPPNTSCASVPLHDRTLPYLSKIPQYSSEKVTTSQRVETPANILMPLQSFEQPIGNNNISDWDTDSDDSSWAYFDQGPKKEAAETKDSPKALLDLKASQCGPQSAPPALVPEGGDDVNSLTTEKDNGYAGNVAYCTDDEFSEITLAREFAEMLPSPLGTYLPIYHEDPSSSSQGYDSYRRPRILSDSALMTPRHTDSRPQPTVELRNCPVSTQSSDSSLSGLSSLFNSVSPSELVKHLSDGVVEIDQSTALDLPAISHIPESRRLHPEGLIEGVRQQGIQQNYQQPFPANNNRGAYGEQIKTGTAFINDSLGNCREAKIDIGHGRINASVQSIIRPIPTRPLQATSSPPSQSMIHAPLSSTHVNNTLPFPDCSSNLVETRHQSATYGQHQVQGDPNHNYSDPGFQETIQSNTLHPGAYVQPQSVVHHQPSSMFTSHHPSRFPGNAYEAGFPGHHTTAPPRNVSLPMAPSHQAVVGVSSPSADNLPPNQVCTAVPDAVSSQGLMARYLAWTQGRTLHVE</sequence>
<dbReference type="GO" id="GO:0000981">
    <property type="term" value="F:DNA-binding transcription factor activity, RNA polymerase II-specific"/>
    <property type="evidence" value="ECO:0000318"/>
    <property type="project" value="GO_Central"/>
</dbReference>
<evidence type="ECO:0000256" key="1">
    <source>
        <dbReference type="ARBA" id="ARBA00004123"/>
    </source>
</evidence>
<dbReference type="EnsemblMetazoa" id="XM_030972349">
    <property type="protein sequence ID" value="XP_030828209"/>
    <property type="gene ID" value="LOC762765"/>
</dbReference>
<keyword evidence="4 5" id="KW-0539">Nucleus</keyword>
<evidence type="ECO:0000256" key="3">
    <source>
        <dbReference type="ARBA" id="ARBA00023155"/>
    </source>
</evidence>
<protein>
    <recommendedName>
        <fullName evidence="8">Homeobox domain-containing protein</fullName>
    </recommendedName>
</protein>
<evidence type="ECO:0000256" key="5">
    <source>
        <dbReference type="PROSITE-ProRule" id="PRU00108"/>
    </source>
</evidence>
<dbReference type="Pfam" id="PF00046">
    <property type="entry name" value="Homeodomain"/>
    <property type="match status" value="1"/>
</dbReference>
<feature type="compositionally biased region" description="Polar residues" evidence="7">
    <location>
        <begin position="353"/>
        <end position="362"/>
    </location>
</feature>
<dbReference type="SMART" id="SM00389">
    <property type="entry name" value="HOX"/>
    <property type="match status" value="1"/>
</dbReference>
<dbReference type="Gene3D" id="1.10.10.60">
    <property type="entry name" value="Homeodomain-like"/>
    <property type="match status" value="1"/>
</dbReference>
<dbReference type="GO" id="GO:0005634">
    <property type="term" value="C:nucleus"/>
    <property type="evidence" value="ECO:0000318"/>
    <property type="project" value="GO_Central"/>
</dbReference>
<dbReference type="PANTHER" id="PTHR24329">
    <property type="entry name" value="HOMEOBOX PROTEIN ARISTALESS"/>
    <property type="match status" value="1"/>
</dbReference>
<dbReference type="SUPFAM" id="SSF46689">
    <property type="entry name" value="Homeodomain-like"/>
    <property type="match status" value="1"/>
</dbReference>
<feature type="region of interest" description="Disordered" evidence="7">
    <location>
        <begin position="584"/>
        <end position="621"/>
    </location>
</feature>
<evidence type="ECO:0000313" key="10">
    <source>
        <dbReference type="Proteomes" id="UP000007110"/>
    </source>
</evidence>
<dbReference type="FunFam" id="1.10.10.60:FF:000649">
    <property type="entry name" value="C. Elegans Homeobox"/>
    <property type="match status" value="1"/>
</dbReference>
<keyword evidence="10" id="KW-1185">Reference proteome</keyword>
<dbReference type="RefSeq" id="XP_030828209.1">
    <property type="nucleotide sequence ID" value="XM_030972349.1"/>
</dbReference>
<evidence type="ECO:0000259" key="8">
    <source>
        <dbReference type="PROSITE" id="PS50071"/>
    </source>
</evidence>
<feature type="compositionally biased region" description="Low complexity" evidence="7">
    <location>
        <begin position="611"/>
        <end position="621"/>
    </location>
</feature>
<evidence type="ECO:0000313" key="9">
    <source>
        <dbReference type="EnsemblMetazoa" id="XP_030828209"/>
    </source>
</evidence>
<dbReference type="PANTHER" id="PTHR24329:SF543">
    <property type="entry name" value="FI01017P-RELATED"/>
    <property type="match status" value="1"/>
</dbReference>
<dbReference type="CDD" id="cd00086">
    <property type="entry name" value="homeodomain"/>
    <property type="match status" value="1"/>
</dbReference>
<dbReference type="InterPro" id="IPR017970">
    <property type="entry name" value="Homeobox_CS"/>
</dbReference>
<keyword evidence="2 5" id="KW-0238">DNA-binding</keyword>
<dbReference type="InParanoid" id="A0A7M7MY75"/>
<name>A0A7M7MY75_STRPU</name>
<dbReference type="InterPro" id="IPR001356">
    <property type="entry name" value="HD"/>
</dbReference>
<organism evidence="9 10">
    <name type="scientific">Strongylocentrotus purpuratus</name>
    <name type="common">Purple sea urchin</name>
    <dbReference type="NCBI Taxonomy" id="7668"/>
    <lineage>
        <taxon>Eukaryota</taxon>
        <taxon>Metazoa</taxon>
        <taxon>Echinodermata</taxon>
        <taxon>Eleutherozoa</taxon>
        <taxon>Echinozoa</taxon>
        <taxon>Echinoidea</taxon>
        <taxon>Euechinoidea</taxon>
        <taxon>Echinacea</taxon>
        <taxon>Camarodonta</taxon>
        <taxon>Echinidea</taxon>
        <taxon>Strongylocentrotidae</taxon>
        <taxon>Strongylocentrotus</taxon>
    </lineage>
</organism>
<dbReference type="InterPro" id="IPR009057">
    <property type="entry name" value="Homeodomain-like_sf"/>
</dbReference>
<dbReference type="PROSITE" id="PS00027">
    <property type="entry name" value="HOMEOBOX_1"/>
    <property type="match status" value="1"/>
</dbReference>
<dbReference type="GO" id="GO:0000977">
    <property type="term" value="F:RNA polymerase II transcription regulatory region sequence-specific DNA binding"/>
    <property type="evidence" value="ECO:0000318"/>
    <property type="project" value="GO_Central"/>
</dbReference>
<proteinExistence type="predicted"/>
<feature type="DNA-binding region" description="Homeobox" evidence="5">
    <location>
        <begin position="42"/>
        <end position="101"/>
    </location>
</feature>
<dbReference type="OrthoDB" id="6159439at2759"/>
<dbReference type="KEGG" id="spu:762765"/>
<dbReference type="AlphaFoldDB" id="A0A7M7MY75"/>
<dbReference type="OMA" id="RVCIRHD"/>
<evidence type="ECO:0000256" key="2">
    <source>
        <dbReference type="ARBA" id="ARBA00023125"/>
    </source>
</evidence>
<feature type="compositionally biased region" description="Basic residues" evidence="7">
    <location>
        <begin position="388"/>
        <end position="399"/>
    </location>
</feature>
<dbReference type="Proteomes" id="UP000007110">
    <property type="component" value="Unassembled WGS sequence"/>
</dbReference>